<gene>
    <name evidence="1" type="ORF">M011DRAFT_463296</name>
</gene>
<evidence type="ECO:0000313" key="2">
    <source>
        <dbReference type="Proteomes" id="UP000799440"/>
    </source>
</evidence>
<dbReference type="EMBL" id="MU006561">
    <property type="protein sequence ID" value="KAF2751790.1"/>
    <property type="molecule type" value="Genomic_DNA"/>
</dbReference>
<dbReference type="AlphaFoldDB" id="A0A6A6VQ88"/>
<protein>
    <submittedName>
        <fullName evidence="1">Uncharacterized protein</fullName>
    </submittedName>
</protein>
<sequence length="132" mass="14823">MDSVHTRSTAYEKLSNLYVLCNKLVDGVSEKMVLDTIVAIAKTKIDGSSSLILPTCYSIRIILDETTESDQARKALVDLYAEYGEKELEGKTTEEFSADFFVALSSRLMATRVRQNDKEEGAIKEVSTNSWW</sequence>
<reference evidence="1" key="1">
    <citation type="journal article" date="2020" name="Stud. Mycol.">
        <title>101 Dothideomycetes genomes: a test case for predicting lifestyles and emergence of pathogens.</title>
        <authorList>
            <person name="Haridas S."/>
            <person name="Albert R."/>
            <person name="Binder M."/>
            <person name="Bloem J."/>
            <person name="Labutti K."/>
            <person name="Salamov A."/>
            <person name="Andreopoulos B."/>
            <person name="Baker S."/>
            <person name="Barry K."/>
            <person name="Bills G."/>
            <person name="Bluhm B."/>
            <person name="Cannon C."/>
            <person name="Castanera R."/>
            <person name="Culley D."/>
            <person name="Daum C."/>
            <person name="Ezra D."/>
            <person name="Gonzalez J."/>
            <person name="Henrissat B."/>
            <person name="Kuo A."/>
            <person name="Liang C."/>
            <person name="Lipzen A."/>
            <person name="Lutzoni F."/>
            <person name="Magnuson J."/>
            <person name="Mondo S."/>
            <person name="Nolan M."/>
            <person name="Ohm R."/>
            <person name="Pangilinan J."/>
            <person name="Park H.-J."/>
            <person name="Ramirez L."/>
            <person name="Alfaro M."/>
            <person name="Sun H."/>
            <person name="Tritt A."/>
            <person name="Yoshinaga Y."/>
            <person name="Zwiers L.-H."/>
            <person name="Turgeon B."/>
            <person name="Goodwin S."/>
            <person name="Spatafora J."/>
            <person name="Crous P."/>
            <person name="Grigoriev I."/>
        </authorList>
    </citation>
    <scope>NUCLEOTIDE SEQUENCE</scope>
    <source>
        <strain evidence="1">CBS 119925</strain>
    </source>
</reference>
<proteinExistence type="predicted"/>
<keyword evidence="2" id="KW-1185">Reference proteome</keyword>
<organism evidence="1 2">
    <name type="scientific">Sporormia fimetaria CBS 119925</name>
    <dbReference type="NCBI Taxonomy" id="1340428"/>
    <lineage>
        <taxon>Eukaryota</taxon>
        <taxon>Fungi</taxon>
        <taxon>Dikarya</taxon>
        <taxon>Ascomycota</taxon>
        <taxon>Pezizomycotina</taxon>
        <taxon>Dothideomycetes</taxon>
        <taxon>Pleosporomycetidae</taxon>
        <taxon>Pleosporales</taxon>
        <taxon>Sporormiaceae</taxon>
        <taxon>Sporormia</taxon>
    </lineage>
</organism>
<accession>A0A6A6VQ88</accession>
<evidence type="ECO:0000313" key="1">
    <source>
        <dbReference type="EMBL" id="KAF2751790.1"/>
    </source>
</evidence>
<name>A0A6A6VQ88_9PLEO</name>
<dbReference type="Proteomes" id="UP000799440">
    <property type="component" value="Unassembled WGS sequence"/>
</dbReference>